<comment type="similarity">
    <text evidence="2">Belongs to the ComB family.</text>
</comment>
<reference evidence="8 9" key="1">
    <citation type="submission" date="2018-08" db="EMBL/GenBank/DDBJ databases">
        <title>Meiothermus terrae DSM 26712 genome sequencing project.</title>
        <authorList>
            <person name="Da Costa M.S."/>
            <person name="Albuquerque L."/>
            <person name="Raposo P."/>
            <person name="Froufe H.J.C."/>
            <person name="Barroso C.S."/>
            <person name="Egas C."/>
        </authorList>
    </citation>
    <scope>NUCLEOTIDE SEQUENCE [LARGE SCALE GENOMIC DNA]</scope>
    <source>
        <strain evidence="8 9">DSM 26712</strain>
    </source>
</reference>
<evidence type="ECO:0000313" key="9">
    <source>
        <dbReference type="Proteomes" id="UP000265715"/>
    </source>
</evidence>
<keyword evidence="5 8" id="KW-0378">Hydrolase</keyword>
<dbReference type="Proteomes" id="UP000265715">
    <property type="component" value="Unassembled WGS sequence"/>
</dbReference>
<keyword evidence="6" id="KW-0460">Magnesium</keyword>
<name>A0A399E8H4_9DEIN</name>
<accession>A0A399E8H4</accession>
<evidence type="ECO:0000256" key="2">
    <source>
        <dbReference type="ARBA" id="ARBA00009997"/>
    </source>
</evidence>
<dbReference type="EC" id="3.1.3.71" evidence="3"/>
<dbReference type="NCBIfam" id="NF010700">
    <property type="entry name" value="PRK14100.1"/>
    <property type="match status" value="1"/>
</dbReference>
<dbReference type="Pfam" id="PF04029">
    <property type="entry name" value="2-ph_phosp"/>
    <property type="match status" value="1"/>
</dbReference>
<gene>
    <name evidence="8" type="primary">comB_3</name>
    <name evidence="8" type="ORF">Mterra_03572</name>
</gene>
<dbReference type="AlphaFoldDB" id="A0A399E8H4"/>
<dbReference type="RefSeq" id="WP_119316462.1">
    <property type="nucleotide sequence ID" value="NZ_QXDL01000241.1"/>
</dbReference>
<comment type="catalytic activity">
    <reaction evidence="7">
        <text>(2R)-O-phospho-3-sulfolactate + H2O = (2R)-3-sulfolactate + phosphate</text>
        <dbReference type="Rhea" id="RHEA:23416"/>
        <dbReference type="ChEBI" id="CHEBI:15377"/>
        <dbReference type="ChEBI" id="CHEBI:15597"/>
        <dbReference type="ChEBI" id="CHEBI:43474"/>
        <dbReference type="ChEBI" id="CHEBI:58738"/>
        <dbReference type="EC" id="3.1.3.71"/>
    </reaction>
</comment>
<dbReference type="EMBL" id="QXDL01000241">
    <property type="protein sequence ID" value="RIH79803.1"/>
    <property type="molecule type" value="Genomic_DNA"/>
</dbReference>
<dbReference type="SUPFAM" id="SSF142823">
    <property type="entry name" value="ComB-like"/>
    <property type="match status" value="1"/>
</dbReference>
<protein>
    <recommendedName>
        <fullName evidence="4">Probable 2-phosphosulfolactate phosphatase</fullName>
        <ecNumber evidence="3">3.1.3.71</ecNumber>
    </recommendedName>
</protein>
<comment type="caution">
    <text evidence="8">The sequence shown here is derived from an EMBL/GenBank/DDBJ whole genome shotgun (WGS) entry which is preliminary data.</text>
</comment>
<dbReference type="GO" id="GO:0050532">
    <property type="term" value="F:2-phosphosulfolactate phosphatase activity"/>
    <property type="evidence" value="ECO:0007669"/>
    <property type="project" value="UniProtKB-EC"/>
</dbReference>
<comment type="cofactor">
    <cofactor evidence="1">
        <name>Mg(2+)</name>
        <dbReference type="ChEBI" id="CHEBI:18420"/>
    </cofactor>
</comment>
<evidence type="ECO:0000256" key="4">
    <source>
        <dbReference type="ARBA" id="ARBA00021948"/>
    </source>
</evidence>
<sequence>MNASTPKRLRVDLLPQPGLAYPDVVLVVDVIRATTTAAAFLEAGASAIYVSAGLEQARAFKDHDVVIAGEEGGLTPAGFDYGNSPREALEAPVTGKTVVMATTNGTRAAHLAAATAKHVLLASLYNAHAAARLANDLATEEVAILCAGAGGRVGLDDTYTAGVLAEFIQLMGSYDLQDGTLIALATRRTYPDPLEPLSLSLAAKSLQRVGLEADVPFCARIAASPAVPVLEGRVGEALIFRRYQPQRAGAASSEG</sequence>
<dbReference type="PANTHER" id="PTHR37311">
    <property type="entry name" value="2-PHOSPHOSULFOLACTATE PHOSPHATASE-RELATED"/>
    <property type="match status" value="1"/>
</dbReference>
<dbReference type="PANTHER" id="PTHR37311:SF1">
    <property type="entry name" value="2-PHOSPHOSULFOLACTATE PHOSPHATASE-RELATED"/>
    <property type="match status" value="1"/>
</dbReference>
<evidence type="ECO:0000256" key="6">
    <source>
        <dbReference type="ARBA" id="ARBA00022842"/>
    </source>
</evidence>
<dbReference type="GO" id="GO:0050545">
    <property type="term" value="F:sulfopyruvate decarboxylase activity"/>
    <property type="evidence" value="ECO:0007669"/>
    <property type="project" value="TreeGrafter"/>
</dbReference>
<evidence type="ECO:0000256" key="3">
    <source>
        <dbReference type="ARBA" id="ARBA00012953"/>
    </source>
</evidence>
<dbReference type="InterPro" id="IPR036702">
    <property type="entry name" value="ComB-like_sf"/>
</dbReference>
<evidence type="ECO:0000256" key="5">
    <source>
        <dbReference type="ARBA" id="ARBA00022801"/>
    </source>
</evidence>
<evidence type="ECO:0000313" key="8">
    <source>
        <dbReference type="EMBL" id="RIH79803.1"/>
    </source>
</evidence>
<evidence type="ECO:0000256" key="1">
    <source>
        <dbReference type="ARBA" id="ARBA00001946"/>
    </source>
</evidence>
<dbReference type="GO" id="GO:0000287">
    <property type="term" value="F:magnesium ion binding"/>
    <property type="evidence" value="ECO:0007669"/>
    <property type="project" value="InterPro"/>
</dbReference>
<dbReference type="InterPro" id="IPR005238">
    <property type="entry name" value="ComB-like"/>
</dbReference>
<dbReference type="Gene3D" id="3.90.1560.10">
    <property type="entry name" value="ComB-like"/>
    <property type="match status" value="1"/>
</dbReference>
<evidence type="ECO:0000256" key="7">
    <source>
        <dbReference type="ARBA" id="ARBA00033711"/>
    </source>
</evidence>
<organism evidence="8 9">
    <name type="scientific">Calidithermus terrae</name>
    <dbReference type="NCBI Taxonomy" id="1408545"/>
    <lineage>
        <taxon>Bacteria</taxon>
        <taxon>Thermotogati</taxon>
        <taxon>Deinococcota</taxon>
        <taxon>Deinococci</taxon>
        <taxon>Thermales</taxon>
        <taxon>Thermaceae</taxon>
        <taxon>Calidithermus</taxon>
    </lineage>
</organism>
<proteinExistence type="inferred from homology"/>
<dbReference type="OrthoDB" id="4913at2"/>
<keyword evidence="9" id="KW-1185">Reference proteome</keyword>